<proteinExistence type="predicted"/>
<sequence>MRRQHADIQRQQTCHPPADGRDQFLVGTDPVARRRDERHGPFGQIDQHRQQAVAQGDLRAFHNRAQPGKCAACIVAHLGCHARRGPGLAQAFDIGLQRAARRLAHKDIRSARRFHPEDHGVYFRACGVAHPVHGGVHLGQDFRQRAHVAVGIGDRHAQIFQRTAGFGRGRGKARQDRTQCGAALLAFQGVVA</sequence>
<reference evidence="3" key="1">
    <citation type="submission" date="2018-08" db="EMBL/GenBank/DDBJ databases">
        <authorList>
            <person name="Rodrigo-Torres L."/>
            <person name="Arahal R. D."/>
            <person name="Lucena T."/>
        </authorList>
    </citation>
    <scope>NUCLEOTIDE SEQUENCE [LARGE SCALE GENOMIC DNA]</scope>
    <source>
        <strain evidence="3">CECT 7235</strain>
    </source>
</reference>
<accession>A0A3B0ME08</accession>
<dbReference type="AlphaFoldDB" id="A0A3B0ME08"/>
<dbReference type="Proteomes" id="UP000272908">
    <property type="component" value="Unassembled WGS sequence"/>
</dbReference>
<organism evidence="2 3">
    <name type="scientific">Roseinatronobacter ekhonensis</name>
    <dbReference type="NCBI Taxonomy" id="254356"/>
    <lineage>
        <taxon>Bacteria</taxon>
        <taxon>Pseudomonadati</taxon>
        <taxon>Pseudomonadota</taxon>
        <taxon>Alphaproteobacteria</taxon>
        <taxon>Rhodobacterales</taxon>
        <taxon>Paracoccaceae</taxon>
        <taxon>Roseinatronobacter</taxon>
    </lineage>
</organism>
<feature type="region of interest" description="Disordered" evidence="1">
    <location>
        <begin position="1"/>
        <end position="24"/>
    </location>
</feature>
<protein>
    <submittedName>
        <fullName evidence="2">Uncharacterized protein</fullName>
    </submittedName>
</protein>
<evidence type="ECO:0000256" key="1">
    <source>
        <dbReference type="SAM" id="MobiDB-lite"/>
    </source>
</evidence>
<dbReference type="EMBL" id="UIHC01000154">
    <property type="protein sequence ID" value="SUZ34125.1"/>
    <property type="molecule type" value="Genomic_DNA"/>
</dbReference>
<gene>
    <name evidence="2" type="ORF">ROE7235_03907</name>
</gene>
<evidence type="ECO:0000313" key="2">
    <source>
        <dbReference type="EMBL" id="SUZ34125.1"/>
    </source>
</evidence>
<keyword evidence="3" id="KW-1185">Reference proteome</keyword>
<name>A0A3B0ME08_9RHOB</name>
<evidence type="ECO:0000313" key="3">
    <source>
        <dbReference type="Proteomes" id="UP000272908"/>
    </source>
</evidence>